<dbReference type="STRING" id="559304.G8XZU0"/>
<evidence type="ECO:0000256" key="8">
    <source>
        <dbReference type="ARBA" id="ARBA00023326"/>
    </source>
</evidence>
<dbReference type="InterPro" id="IPR005200">
    <property type="entry name" value="Endo-beta-glucanase"/>
</dbReference>
<dbReference type="FunFam" id="1.10.287.1170:FF:000001">
    <property type="entry name" value="Endo-1,3-beta-glucanase Engl1"/>
    <property type="match status" value="1"/>
</dbReference>
<dbReference type="EC" id="3.2.1.39" evidence="3"/>
<dbReference type="InterPro" id="IPR040451">
    <property type="entry name" value="GH81_N"/>
</dbReference>
<sequence>MVSSVFNLGKIAHKMVHTKDTDIFSKPVSSDEPLSIFEKKGGETAVPSGISNSSPLQTNSFYSNFFVDTQDAGVWTHPYSVAYSHKKYYGLMLYHSQTSDRVFGKGDPPEYYYSPTGIKEFVYSASEFNDKTKFSVVNMSKFAATARFSSNDGTLDCPLVQGMGFVTGVYKKLTPQINTQLEISSFSEESSPKDGIKKFKVGLNNKTTWTLYATVPNGQKLDLKKSDSHTIKASSSVSDVVLQLAFGDDSTYDKAAGKYQTDCAISATVKDSSCTYSLSYKTSGSSSGGTGLIFGLSHHVASVTKDTGSKKTKLSLPSTTKGDMTGFLTDKLEMSESLNDKLGFDPYTTIPDKSANYSDKAKDAIKEAAKSEANGDVVTESDVNSMYTSGKILAKYALILYTVHYVLKDEDTTKSLLGNMKKAIERFVKNKQQYPLFYDTNFKGIVSSAKEGNDFGNGHYNDHHFHYGYHIHAAAIVSKVDKDLGGSWLDSVKPWVSDLIRDVANPSTDDKYFPVSRSFDFFNGHSWAKGLYLSADGKDEESSSEDYNFAYAMKCWGNVVEDSSMEHRADLMIAIMKRAMNSYFLYSDDNKVEPSKIIPNKVSGILFENKIHHTTYFGNEIQYIQGIHMLPITPVSSIIRGPTFVKQEWDEKLKDVAGKVNDGWKSILMLNVALYDPTTAYKFFSDGSFNKKLLDNGLSRTWALTYCAGVGASS</sequence>
<dbReference type="Proteomes" id="UP000005222">
    <property type="component" value="Chromosome N"/>
</dbReference>
<dbReference type="Gene3D" id="2.70.98.30">
    <property type="entry name" value="Golgi alpha-mannosidase II, domain 4"/>
    <property type="match status" value="1"/>
</dbReference>
<keyword evidence="8" id="KW-0624">Polysaccharide degradation</keyword>
<dbReference type="HOGENOM" id="CLU_005482_2_1_1"/>
<evidence type="ECO:0000256" key="1">
    <source>
        <dbReference type="ARBA" id="ARBA00000382"/>
    </source>
</evidence>
<dbReference type="GO" id="GO:0009986">
    <property type="term" value="C:cell surface"/>
    <property type="evidence" value="ECO:0007669"/>
    <property type="project" value="TreeGrafter"/>
</dbReference>
<comment type="similarity">
    <text evidence="2">Belongs to the glycosyl hydrolase 81 family.</text>
</comment>
<evidence type="ECO:0000256" key="6">
    <source>
        <dbReference type="ARBA" id="ARBA00023295"/>
    </source>
</evidence>
<protein>
    <recommendedName>
        <fullName evidence="3">glucan endo-1,3-beta-D-glucosidase</fullName>
        <ecNumber evidence="3">3.2.1.39</ecNumber>
    </recommendedName>
</protein>
<keyword evidence="6" id="KW-0326">Glycosidase</keyword>
<evidence type="ECO:0000259" key="10">
    <source>
        <dbReference type="Pfam" id="PF17652"/>
    </source>
</evidence>
<dbReference type="PROSITE" id="PS52008">
    <property type="entry name" value="GH81"/>
    <property type="match status" value="1"/>
</dbReference>
<dbReference type="InterPro" id="IPR040720">
    <property type="entry name" value="GH81_C"/>
</dbReference>
<dbReference type="eggNOG" id="KOG2254">
    <property type="taxonomic scope" value="Eukaryota"/>
</dbReference>
<name>G8XZU0_PICSO</name>
<keyword evidence="5" id="KW-0119">Carbohydrate metabolism</keyword>
<evidence type="ECO:0000256" key="7">
    <source>
        <dbReference type="ARBA" id="ARBA00023316"/>
    </source>
</evidence>
<dbReference type="PANTHER" id="PTHR31983:SF0">
    <property type="entry name" value="GLUCAN ENDO-1,3-BETA-D-GLUCOSIDASE 2"/>
    <property type="match status" value="1"/>
</dbReference>
<proteinExistence type="inferred from homology"/>
<evidence type="ECO:0000256" key="5">
    <source>
        <dbReference type="ARBA" id="ARBA00023277"/>
    </source>
</evidence>
<dbReference type="GO" id="GO:0000272">
    <property type="term" value="P:polysaccharide catabolic process"/>
    <property type="evidence" value="ECO:0007669"/>
    <property type="project" value="UniProtKB-KW"/>
</dbReference>
<dbReference type="GO" id="GO:0052861">
    <property type="term" value="F:endo-1,3(4)-beta-glucanase activity"/>
    <property type="evidence" value="ECO:0007669"/>
    <property type="project" value="InterPro"/>
</dbReference>
<dbReference type="GO" id="GO:0042973">
    <property type="term" value="F:glucan endo-1,3-beta-D-glucosidase activity"/>
    <property type="evidence" value="ECO:0007669"/>
    <property type="project" value="UniProtKB-EC"/>
</dbReference>
<dbReference type="OMA" id="DTMFAYA"/>
<evidence type="ECO:0000313" key="12">
    <source>
        <dbReference type="Proteomes" id="UP000005222"/>
    </source>
</evidence>
<dbReference type="EMBL" id="FO082046">
    <property type="protein sequence ID" value="CCE87199.1"/>
    <property type="molecule type" value="Genomic_DNA"/>
</dbReference>
<feature type="domain" description="Glycosyl hydrolase family 81 C-terminal" evidence="10">
    <location>
        <begin position="357"/>
        <end position="704"/>
    </location>
</feature>
<dbReference type="OrthoDB" id="4473401at2759"/>
<organism evidence="11 12">
    <name type="scientific">Pichia sorbitophila (strain ATCC MYA-4447 / BCRC 22081 / CBS 7064 / NBRC 10061 / NRRL Y-12695)</name>
    <name type="common">Hybrid yeast</name>
    <dbReference type="NCBI Taxonomy" id="559304"/>
    <lineage>
        <taxon>Eukaryota</taxon>
        <taxon>Fungi</taxon>
        <taxon>Dikarya</taxon>
        <taxon>Ascomycota</taxon>
        <taxon>Saccharomycotina</taxon>
        <taxon>Pichiomycetes</taxon>
        <taxon>Debaryomycetaceae</taxon>
        <taxon>Millerozyma</taxon>
    </lineage>
</organism>
<keyword evidence="7" id="KW-0961">Cell wall biogenesis/degradation</keyword>
<dbReference type="Pfam" id="PF03639">
    <property type="entry name" value="Glyco_hydro_81"/>
    <property type="match status" value="1"/>
</dbReference>
<dbReference type="GO" id="GO:0071555">
    <property type="term" value="P:cell wall organization"/>
    <property type="evidence" value="ECO:0007669"/>
    <property type="project" value="UniProtKB-KW"/>
</dbReference>
<dbReference type="Gene3D" id="1.20.5.420">
    <property type="entry name" value="Immunoglobulin FC, subunit C"/>
    <property type="match status" value="1"/>
</dbReference>
<evidence type="ECO:0000256" key="2">
    <source>
        <dbReference type="ARBA" id="ARBA00010730"/>
    </source>
</evidence>
<accession>G8XZU0</accession>
<dbReference type="PANTHER" id="PTHR31983">
    <property type="entry name" value="ENDO-1,3(4)-BETA-GLUCANASE 1"/>
    <property type="match status" value="1"/>
</dbReference>
<comment type="catalytic activity">
    <reaction evidence="1">
        <text>Hydrolysis of (1-&gt;3)-beta-D-glucosidic linkages in (1-&gt;3)-beta-D-glucans.</text>
        <dbReference type="EC" id="3.2.1.39"/>
    </reaction>
</comment>
<keyword evidence="4" id="KW-0378">Hydrolase</keyword>
<evidence type="ECO:0000256" key="3">
    <source>
        <dbReference type="ARBA" id="ARBA00012780"/>
    </source>
</evidence>
<dbReference type="Pfam" id="PF17652">
    <property type="entry name" value="Glyco_hydro81C"/>
    <property type="match status" value="1"/>
</dbReference>
<dbReference type="Gene3D" id="1.10.287.1170">
    <property type="entry name" value="glycoside hydrolase family 81 endo-[beta] glucanase"/>
    <property type="match status" value="1"/>
</dbReference>
<evidence type="ECO:0000313" key="11">
    <source>
        <dbReference type="EMBL" id="CCE87199.1"/>
    </source>
</evidence>
<dbReference type="GO" id="GO:0030036">
    <property type="term" value="P:actin cytoskeleton organization"/>
    <property type="evidence" value="ECO:0007669"/>
    <property type="project" value="EnsemblFungi"/>
</dbReference>
<evidence type="ECO:0000259" key="9">
    <source>
        <dbReference type="Pfam" id="PF03639"/>
    </source>
</evidence>
<feature type="domain" description="Glycosyl hydrolase family 81 N-terminal" evidence="9">
    <location>
        <begin position="47"/>
        <end position="348"/>
    </location>
</feature>
<evidence type="ECO:0000256" key="4">
    <source>
        <dbReference type="ARBA" id="ARBA00022801"/>
    </source>
</evidence>
<reference evidence="11 12" key="1">
    <citation type="journal article" date="2012" name="G3 (Bethesda)">
        <title>Pichia sorbitophila, an interspecies yeast hybrid reveals early steps of genome resolution following polyploidization.</title>
        <authorList>
            <person name="Leh Louis V."/>
            <person name="Despons L."/>
            <person name="Friedrich A."/>
            <person name="Martin T."/>
            <person name="Durrens P."/>
            <person name="Casaregola S."/>
            <person name="Neuveglise C."/>
            <person name="Fairhead C."/>
            <person name="Marck C."/>
            <person name="Cruz J.A."/>
            <person name="Straub M.L."/>
            <person name="Kugler V."/>
            <person name="Sacerdot C."/>
            <person name="Uzunov Z."/>
            <person name="Thierry A."/>
            <person name="Weiss S."/>
            <person name="Bleykasten C."/>
            <person name="De Montigny J."/>
            <person name="Jacques N."/>
            <person name="Jung P."/>
            <person name="Lemaire M."/>
            <person name="Mallet S."/>
            <person name="Morel G."/>
            <person name="Richard G.F."/>
            <person name="Sarkar A."/>
            <person name="Savel G."/>
            <person name="Schacherer J."/>
            <person name="Seret M.L."/>
            <person name="Talla E."/>
            <person name="Samson G."/>
            <person name="Jubin C."/>
            <person name="Poulain J."/>
            <person name="Vacherie B."/>
            <person name="Barbe V."/>
            <person name="Pelletier E."/>
            <person name="Sherman D.J."/>
            <person name="Westhof E."/>
            <person name="Weissenbach J."/>
            <person name="Baret P.V."/>
            <person name="Wincker P."/>
            <person name="Gaillardin C."/>
            <person name="Dujon B."/>
            <person name="Souciet J.L."/>
        </authorList>
    </citation>
    <scope>NUCLEOTIDE SEQUENCE [LARGE SCALE GENOMIC DNA]</scope>
    <source>
        <strain evidence="12">ATCC MYA-4447 / BCRC 22081 / CBS 7064 / NBRC 10061 / NRRL Y-12695</strain>
    </source>
</reference>
<keyword evidence="12" id="KW-1185">Reference proteome</keyword>
<dbReference type="AlphaFoldDB" id="G8XZU0"/>
<dbReference type="InParanoid" id="G8XZU0"/>
<gene>
    <name evidence="11" type="primary">Piso0_005742</name>
    <name evidence="11" type="ORF">GNLVRS01_PISO0N21595g</name>
</gene>